<dbReference type="InterPro" id="IPR011041">
    <property type="entry name" value="Quinoprot_gluc/sorb_DH_b-prop"/>
</dbReference>
<dbReference type="Gene3D" id="2.120.10.30">
    <property type="entry name" value="TolB, C-terminal domain"/>
    <property type="match status" value="1"/>
</dbReference>
<dbReference type="InterPro" id="IPR012938">
    <property type="entry name" value="Glc/Sorbosone_DH"/>
</dbReference>
<dbReference type="EMBL" id="JACHXG010000002">
    <property type="protein sequence ID" value="MBB3088236.1"/>
    <property type="molecule type" value="Genomic_DNA"/>
</dbReference>
<accession>A0A7W5A2D0</accession>
<feature type="signal peptide" evidence="1">
    <location>
        <begin position="1"/>
        <end position="28"/>
    </location>
</feature>
<dbReference type="InterPro" id="IPR011042">
    <property type="entry name" value="6-blade_b-propeller_TolB-like"/>
</dbReference>
<evidence type="ECO:0000256" key="1">
    <source>
        <dbReference type="SAM" id="SignalP"/>
    </source>
</evidence>
<dbReference type="InterPro" id="IPR019893">
    <property type="entry name" value="SndH-like"/>
</dbReference>
<evidence type="ECO:0000259" key="2">
    <source>
        <dbReference type="Pfam" id="PF07995"/>
    </source>
</evidence>
<proteinExistence type="predicted"/>
<gene>
    <name evidence="3" type="ORF">FHS12_001169</name>
</gene>
<evidence type="ECO:0000313" key="4">
    <source>
        <dbReference type="Proteomes" id="UP000577707"/>
    </source>
</evidence>
<dbReference type="SUPFAM" id="SSF50952">
    <property type="entry name" value="Soluble quinoprotein glucose dehydrogenase"/>
    <property type="match status" value="1"/>
</dbReference>
<sequence>MSIKRSLSLAAGSAALAALTATTISAPAATGTTGPAPALGTPNVVADGLDNPYSLAWGAHGKLWLTEKSGKSVLSVNPATGAKSTLLDLSNQAVSSGQDGVLGLAVEPSIVSRARGYAYVSFTYDSGQAEESTGETRRTKIVRYSYDDYRKKLVSPTTIIDGLPASIDHQGGRLLIGPDGKLYYAIGDQGTNQYSLACRQNQAQTLPTAAEVAAKDWFAYQGKTLRLNRDGSIPTDNPTISGVRSHIWTYGHRNPQGFTFTPSGQLLEAEHGPKTDDEINLLRPGGNYGWPNVAGYQDDDSAYVYADWSASSPTPCAELTHSDFEIHEDVPTTKESEFTARFNEPLDTFGTSVTWDHDFTGAPCDESGLYYICYPTIAPSSLTYYKPASGRAMPGWENSVIMTSLKDGTIYRLGLNWTETDVVAVEPLYTDQDRFRATIVSPDGKTVYAITDTAGLVRGEGDVPTTDLTHPGSLLAFPVSS</sequence>
<dbReference type="Proteomes" id="UP000577707">
    <property type="component" value="Unassembled WGS sequence"/>
</dbReference>
<evidence type="ECO:0000313" key="3">
    <source>
        <dbReference type="EMBL" id="MBB3088236.1"/>
    </source>
</evidence>
<dbReference type="NCBIfam" id="TIGR03606">
    <property type="entry name" value="non_repeat_PQQ"/>
    <property type="match status" value="1"/>
</dbReference>
<keyword evidence="1" id="KW-0732">Signal</keyword>
<reference evidence="3 4" key="1">
    <citation type="submission" date="2020-08" db="EMBL/GenBank/DDBJ databases">
        <title>Genomic Encyclopedia of Type Strains, Phase III (KMG-III): the genomes of soil and plant-associated and newly described type strains.</title>
        <authorList>
            <person name="Whitman W."/>
        </authorList>
    </citation>
    <scope>NUCLEOTIDE SEQUENCE [LARGE SCALE GENOMIC DNA]</scope>
    <source>
        <strain evidence="3 4">CECT 3302</strain>
    </source>
</reference>
<feature type="domain" description="Glucose/Sorbosone dehydrogenase" evidence="2">
    <location>
        <begin position="49"/>
        <end position="294"/>
    </location>
</feature>
<comment type="caution">
    <text evidence="3">The sequence shown here is derived from an EMBL/GenBank/DDBJ whole genome shotgun (WGS) entry which is preliminary data.</text>
</comment>
<dbReference type="RefSeq" id="WP_183543125.1">
    <property type="nucleotide sequence ID" value="NZ_BMQT01000013.1"/>
</dbReference>
<feature type="chain" id="PRO_5030902982" evidence="1">
    <location>
        <begin position="29"/>
        <end position="481"/>
    </location>
</feature>
<protein>
    <submittedName>
        <fullName evidence="3">PQQ-dependent dehydrogenase (S-GDH family)</fullName>
    </submittedName>
</protein>
<dbReference type="Pfam" id="PF07995">
    <property type="entry name" value="GSDH"/>
    <property type="match status" value="2"/>
</dbReference>
<feature type="domain" description="Glucose/Sorbosone dehydrogenase" evidence="2">
    <location>
        <begin position="373"/>
        <end position="453"/>
    </location>
</feature>
<name>A0A7W5A2D0_9ACTN</name>
<keyword evidence="4" id="KW-1185">Reference proteome</keyword>
<dbReference type="PANTHER" id="PTHR19328:SF13">
    <property type="entry name" value="HIPL1 PROTEIN"/>
    <property type="match status" value="1"/>
</dbReference>
<dbReference type="PANTHER" id="PTHR19328">
    <property type="entry name" value="HEDGEHOG-INTERACTING PROTEIN"/>
    <property type="match status" value="1"/>
</dbReference>
<dbReference type="AlphaFoldDB" id="A0A7W5A2D0"/>
<organism evidence="3 4">
    <name type="scientific">Nocardioides albus</name>
    <dbReference type="NCBI Taxonomy" id="1841"/>
    <lineage>
        <taxon>Bacteria</taxon>
        <taxon>Bacillati</taxon>
        <taxon>Actinomycetota</taxon>
        <taxon>Actinomycetes</taxon>
        <taxon>Propionibacteriales</taxon>
        <taxon>Nocardioidaceae</taxon>
        <taxon>Nocardioides</taxon>
    </lineage>
</organism>